<accession>A0A0D2IUJ8</accession>
<keyword evidence="2" id="KW-1185">Reference proteome</keyword>
<dbReference type="EMBL" id="KN847475">
    <property type="protein sequence ID" value="KIX09754.1"/>
    <property type="molecule type" value="Genomic_DNA"/>
</dbReference>
<evidence type="ECO:0000313" key="2">
    <source>
        <dbReference type="Proteomes" id="UP000053617"/>
    </source>
</evidence>
<name>A0A0D2IUJ8_9EURO</name>
<proteinExistence type="predicted"/>
<gene>
    <name evidence="1" type="ORF">Z518_00835</name>
</gene>
<sequence>MAICTIGKGIIIKWQQDLKMILDLTVPSLKLRLPLVEQGMGFYGTMDAAMSPASIPQTSYAPSALEGNDLLTTTTSHKKVAKATPSNALSVLFVTATPIQLAQVRHVFVDLQPYVYLFMGCQRLEHKCLPRRMNGLFMKYGIMRMNASSSQQVAPRTWK</sequence>
<reference evidence="1 2" key="1">
    <citation type="submission" date="2015-01" db="EMBL/GenBank/DDBJ databases">
        <title>The Genome Sequence of Rhinocladiella mackenzie CBS 650.93.</title>
        <authorList>
            <consortium name="The Broad Institute Genomics Platform"/>
            <person name="Cuomo C."/>
            <person name="de Hoog S."/>
            <person name="Gorbushina A."/>
            <person name="Stielow B."/>
            <person name="Teixiera M."/>
            <person name="Abouelleil A."/>
            <person name="Chapman S.B."/>
            <person name="Priest M."/>
            <person name="Young S.K."/>
            <person name="Wortman J."/>
            <person name="Nusbaum C."/>
            <person name="Birren B."/>
        </authorList>
    </citation>
    <scope>NUCLEOTIDE SEQUENCE [LARGE SCALE GENOMIC DNA]</scope>
    <source>
        <strain evidence="1 2">CBS 650.93</strain>
    </source>
</reference>
<dbReference type="GeneID" id="25288906"/>
<protein>
    <submittedName>
        <fullName evidence="1">Uncharacterized protein</fullName>
    </submittedName>
</protein>
<dbReference type="Proteomes" id="UP000053617">
    <property type="component" value="Unassembled WGS sequence"/>
</dbReference>
<dbReference type="HOGENOM" id="CLU_1661769_0_0_1"/>
<dbReference type="VEuPathDB" id="FungiDB:Z518_00835"/>
<dbReference type="RefSeq" id="XP_013276890.1">
    <property type="nucleotide sequence ID" value="XM_013421436.1"/>
</dbReference>
<evidence type="ECO:0000313" key="1">
    <source>
        <dbReference type="EMBL" id="KIX09754.1"/>
    </source>
</evidence>
<organism evidence="1 2">
    <name type="scientific">Rhinocladiella mackenziei CBS 650.93</name>
    <dbReference type="NCBI Taxonomy" id="1442369"/>
    <lineage>
        <taxon>Eukaryota</taxon>
        <taxon>Fungi</taxon>
        <taxon>Dikarya</taxon>
        <taxon>Ascomycota</taxon>
        <taxon>Pezizomycotina</taxon>
        <taxon>Eurotiomycetes</taxon>
        <taxon>Chaetothyriomycetidae</taxon>
        <taxon>Chaetothyriales</taxon>
        <taxon>Herpotrichiellaceae</taxon>
        <taxon>Rhinocladiella</taxon>
    </lineage>
</organism>
<dbReference type="AlphaFoldDB" id="A0A0D2IUJ8"/>